<comment type="caution">
    <text evidence="1">The sequence shown here is derived from an EMBL/GenBank/DDBJ whole genome shotgun (WGS) entry which is preliminary data.</text>
</comment>
<dbReference type="CDD" id="cd10548">
    <property type="entry name" value="cupin_CDO"/>
    <property type="match status" value="1"/>
</dbReference>
<sequence>MAAHPSRFNDPFWEAPQALASPQPEVSAPAKNGNGKALFASFSSLERSVSDTKFVVGGLGTISVKSALPREQLTFIVQSQDPKTQPTVTLKITRDNCILSKRDNDSEENKPIPEVLDFSWDKERSEYFDKVTFPKGKPSSFLNTLTTDKTTYWISVDRSNARIRYGQHLTNNSMTFMEIQFTADKAKWMKHLSSTDIYRDGETVAKEDIKFNDAPVTVDLPPLVVPETQISLEQLESLTAMTYVNLPEACQKLYHNISGPNITVQPPSFPQLAEAIDQSCKDPNKVCGKILKHKEGEFGDPSESYLRITVGDNLANSPGIPYVMEIWPPGHKSPIHQHGEASAVIRVLYGSIDVTWFDALQEGSAPKKIGNPVRISKGDVTWLGDKQYQIHQLQNNCKTVCITLQCYQFEKHDIVHDEAFHWIDENRHLNEFIPNSDMAYGRFVQAMKAEWDAAT</sequence>
<dbReference type="SUPFAM" id="SSF51182">
    <property type="entry name" value="RmlC-like cupins"/>
    <property type="match status" value="1"/>
</dbReference>
<proteinExistence type="predicted"/>
<evidence type="ECO:0000313" key="2">
    <source>
        <dbReference type="Proteomes" id="UP000554235"/>
    </source>
</evidence>
<dbReference type="AlphaFoldDB" id="A0A8H4LLJ9"/>
<evidence type="ECO:0000313" key="1">
    <source>
        <dbReference type="EMBL" id="KAF4470976.1"/>
    </source>
</evidence>
<dbReference type="OrthoDB" id="543511at2759"/>
<dbReference type="InterPro" id="IPR011051">
    <property type="entry name" value="RmlC_Cupin_sf"/>
</dbReference>
<keyword evidence="2" id="KW-1185">Reference proteome</keyword>
<dbReference type="Gene3D" id="2.60.120.10">
    <property type="entry name" value="Jelly Rolls"/>
    <property type="match status" value="1"/>
</dbReference>
<dbReference type="GO" id="GO:0051213">
    <property type="term" value="F:dioxygenase activity"/>
    <property type="evidence" value="ECO:0007669"/>
    <property type="project" value="UniProtKB-KW"/>
</dbReference>
<dbReference type="EMBL" id="JAADYS010000267">
    <property type="protein sequence ID" value="KAF4470976.1"/>
    <property type="molecule type" value="Genomic_DNA"/>
</dbReference>
<protein>
    <submittedName>
        <fullName evidence="1">Cysteine dioxygenase type I</fullName>
    </submittedName>
</protein>
<keyword evidence="1" id="KW-0223">Dioxygenase</keyword>
<name>A0A8H4LLJ9_9HYPO</name>
<organism evidence="1 2">
    <name type="scientific">Fusarium albosuccineum</name>
    <dbReference type="NCBI Taxonomy" id="1237068"/>
    <lineage>
        <taxon>Eukaryota</taxon>
        <taxon>Fungi</taxon>
        <taxon>Dikarya</taxon>
        <taxon>Ascomycota</taxon>
        <taxon>Pezizomycotina</taxon>
        <taxon>Sordariomycetes</taxon>
        <taxon>Hypocreomycetidae</taxon>
        <taxon>Hypocreales</taxon>
        <taxon>Nectriaceae</taxon>
        <taxon>Fusarium</taxon>
        <taxon>Fusarium decemcellulare species complex</taxon>
    </lineage>
</organism>
<accession>A0A8H4LLJ9</accession>
<reference evidence="1 2" key="1">
    <citation type="submission" date="2020-01" db="EMBL/GenBank/DDBJ databases">
        <title>Identification and distribution of gene clusters putatively required for synthesis of sphingolipid metabolism inhibitors in phylogenetically diverse species of the filamentous fungus Fusarium.</title>
        <authorList>
            <person name="Kim H.-S."/>
            <person name="Busman M."/>
            <person name="Brown D.W."/>
            <person name="Divon H."/>
            <person name="Uhlig S."/>
            <person name="Proctor R.H."/>
        </authorList>
    </citation>
    <scope>NUCLEOTIDE SEQUENCE [LARGE SCALE GENOMIC DNA]</scope>
    <source>
        <strain evidence="1 2">NRRL 20459</strain>
    </source>
</reference>
<gene>
    <name evidence="1" type="ORF">FALBO_2117</name>
</gene>
<dbReference type="InterPro" id="IPR014710">
    <property type="entry name" value="RmlC-like_jellyroll"/>
</dbReference>
<dbReference type="Proteomes" id="UP000554235">
    <property type="component" value="Unassembled WGS sequence"/>
</dbReference>
<keyword evidence="1" id="KW-0560">Oxidoreductase</keyword>